<dbReference type="AlphaFoldDB" id="A0A8J2J6V4"/>
<sequence>MNFIAGMGSGNVGVGLFMLSYKDGVRIITEVDGSLLPDDTSVELLNEEIL</sequence>
<keyword evidence="2" id="KW-1185">Reference proteome</keyword>
<reference evidence="1" key="1">
    <citation type="submission" date="2021-06" db="EMBL/GenBank/DDBJ databases">
        <authorList>
            <person name="Hodson N. C."/>
            <person name="Mongue J. A."/>
            <person name="Jaron S. K."/>
        </authorList>
    </citation>
    <scope>NUCLEOTIDE SEQUENCE</scope>
</reference>
<protein>
    <submittedName>
        <fullName evidence="1">Uncharacterized protein</fullName>
    </submittedName>
</protein>
<organism evidence="1 2">
    <name type="scientific">Allacma fusca</name>
    <dbReference type="NCBI Taxonomy" id="39272"/>
    <lineage>
        <taxon>Eukaryota</taxon>
        <taxon>Metazoa</taxon>
        <taxon>Ecdysozoa</taxon>
        <taxon>Arthropoda</taxon>
        <taxon>Hexapoda</taxon>
        <taxon>Collembola</taxon>
        <taxon>Symphypleona</taxon>
        <taxon>Sminthuridae</taxon>
        <taxon>Allacma</taxon>
    </lineage>
</organism>
<name>A0A8J2J6V4_9HEXA</name>
<feature type="non-terminal residue" evidence="1">
    <location>
        <position position="1"/>
    </location>
</feature>
<evidence type="ECO:0000313" key="1">
    <source>
        <dbReference type="EMBL" id="CAG7701881.1"/>
    </source>
</evidence>
<dbReference type="OrthoDB" id="619536at2759"/>
<comment type="caution">
    <text evidence="1">The sequence shown here is derived from an EMBL/GenBank/DDBJ whole genome shotgun (WGS) entry which is preliminary data.</text>
</comment>
<gene>
    <name evidence="1" type="ORF">AFUS01_LOCUS4368</name>
</gene>
<accession>A0A8J2J6V4</accession>
<evidence type="ECO:0000313" key="2">
    <source>
        <dbReference type="Proteomes" id="UP000708208"/>
    </source>
</evidence>
<dbReference type="EMBL" id="CAJVCH010027204">
    <property type="protein sequence ID" value="CAG7701881.1"/>
    <property type="molecule type" value="Genomic_DNA"/>
</dbReference>
<proteinExistence type="predicted"/>
<dbReference type="Proteomes" id="UP000708208">
    <property type="component" value="Unassembled WGS sequence"/>
</dbReference>